<keyword evidence="2" id="KW-0210">Decarboxylase</keyword>
<feature type="active site" description="Proton donor" evidence="5">
    <location>
        <position position="673"/>
    </location>
</feature>
<dbReference type="GeneID" id="94429793"/>
<dbReference type="PANTHER" id="PTHR43727:SF2">
    <property type="entry name" value="GROUP IV DECARBOXYLASE"/>
    <property type="match status" value="1"/>
</dbReference>
<keyword evidence="4" id="KW-0456">Lyase</keyword>
<dbReference type="InterPro" id="IPR022643">
    <property type="entry name" value="De-COase2_C"/>
</dbReference>
<evidence type="ECO:0000313" key="11">
    <source>
        <dbReference type="EMBL" id="PHJ19741.1"/>
    </source>
</evidence>
<dbReference type="GO" id="GO:0009089">
    <property type="term" value="P:lysine biosynthetic process via diaminopimelate"/>
    <property type="evidence" value="ECO:0007669"/>
    <property type="project" value="InterPro"/>
</dbReference>
<dbReference type="Pfam" id="PF00278">
    <property type="entry name" value="Orn_DAP_Arg_deC"/>
    <property type="match status" value="1"/>
</dbReference>
<dbReference type="FunFam" id="3.20.20.10:FF:000003">
    <property type="entry name" value="Diaminopimelate decarboxylase"/>
    <property type="match status" value="1"/>
</dbReference>
<feature type="compositionally biased region" description="Low complexity" evidence="7">
    <location>
        <begin position="236"/>
        <end position="252"/>
    </location>
</feature>
<feature type="compositionally biased region" description="Polar residues" evidence="7">
    <location>
        <begin position="262"/>
        <end position="278"/>
    </location>
</feature>
<evidence type="ECO:0000256" key="2">
    <source>
        <dbReference type="ARBA" id="ARBA00022793"/>
    </source>
</evidence>
<dbReference type="PRINTS" id="PR01179">
    <property type="entry name" value="ODADCRBXLASE"/>
</dbReference>
<feature type="region of interest" description="Disordered" evidence="7">
    <location>
        <begin position="233"/>
        <end position="291"/>
    </location>
</feature>
<evidence type="ECO:0000256" key="4">
    <source>
        <dbReference type="ARBA" id="ARBA00023239"/>
    </source>
</evidence>
<evidence type="ECO:0000259" key="10">
    <source>
        <dbReference type="Pfam" id="PF02784"/>
    </source>
</evidence>
<dbReference type="Gene3D" id="2.40.37.10">
    <property type="entry name" value="Lyase, Ornithine Decarboxylase, Chain A, domain 1"/>
    <property type="match status" value="1"/>
</dbReference>
<dbReference type="InterPro" id="IPR022644">
    <property type="entry name" value="De-COase2_N"/>
</dbReference>
<keyword evidence="3 5" id="KW-0663">Pyridoxal phosphate</keyword>
<dbReference type="SUPFAM" id="SSF51419">
    <property type="entry name" value="PLP-binding barrel"/>
    <property type="match status" value="1"/>
</dbReference>
<dbReference type="GO" id="GO:0008836">
    <property type="term" value="F:diaminopimelate decarboxylase activity"/>
    <property type="evidence" value="ECO:0007669"/>
    <property type="project" value="InterPro"/>
</dbReference>
<dbReference type="RefSeq" id="XP_067921437.1">
    <property type="nucleotide sequence ID" value="XM_068066582.1"/>
</dbReference>
<dbReference type="CDD" id="cd06828">
    <property type="entry name" value="PLPDE_III_DapDC"/>
    <property type="match status" value="1"/>
</dbReference>
<evidence type="ECO:0000256" key="7">
    <source>
        <dbReference type="SAM" id="MobiDB-lite"/>
    </source>
</evidence>
<dbReference type="InterPro" id="IPR029066">
    <property type="entry name" value="PLP-binding_barrel"/>
</dbReference>
<evidence type="ECO:0000259" key="9">
    <source>
        <dbReference type="Pfam" id="PF00278"/>
    </source>
</evidence>
<feature type="compositionally biased region" description="Basic and acidic residues" evidence="7">
    <location>
        <begin position="279"/>
        <end position="291"/>
    </location>
</feature>
<keyword evidence="8" id="KW-0472">Membrane</keyword>
<keyword evidence="8" id="KW-0812">Transmembrane</keyword>
<comment type="caution">
    <text evidence="11">The sequence shown here is derived from an EMBL/GenBank/DDBJ whole genome shotgun (WGS) entry which is preliminary data.</text>
</comment>
<feature type="transmembrane region" description="Helical" evidence="8">
    <location>
        <begin position="821"/>
        <end position="840"/>
    </location>
</feature>
<feature type="region of interest" description="Disordered" evidence="7">
    <location>
        <begin position="1"/>
        <end position="24"/>
    </location>
</feature>
<keyword evidence="12" id="KW-1185">Reference proteome</keyword>
<protein>
    <submittedName>
        <fullName evidence="11">Diaminopimelate decarboxylase</fullName>
    </submittedName>
</protein>
<evidence type="ECO:0000256" key="5">
    <source>
        <dbReference type="PIRSR" id="PIRSR600183-50"/>
    </source>
</evidence>
<feature type="domain" description="Orn/DAP/Arg decarboxylase 2 C-terminal" evidence="9">
    <location>
        <begin position="188"/>
        <end position="701"/>
    </location>
</feature>
<evidence type="ECO:0000256" key="6">
    <source>
        <dbReference type="RuleBase" id="RU003737"/>
    </source>
</evidence>
<proteinExistence type="inferred from homology"/>
<dbReference type="InterPro" id="IPR002986">
    <property type="entry name" value="DAP_deCOOHase_LysA"/>
</dbReference>
<accession>A0A2C6K0L7</accession>
<dbReference type="PANTHER" id="PTHR43727">
    <property type="entry name" value="DIAMINOPIMELATE DECARBOXYLASE"/>
    <property type="match status" value="1"/>
</dbReference>
<dbReference type="VEuPathDB" id="ToxoDB:CSUI_006422"/>
<comment type="similarity">
    <text evidence="6">Belongs to the Orn/Lys/Arg decarboxylase class-II family.</text>
</comment>
<comment type="cofactor">
    <cofactor evidence="1 5">
        <name>pyridoxal 5'-phosphate</name>
        <dbReference type="ChEBI" id="CHEBI:597326"/>
    </cofactor>
</comment>
<dbReference type="SUPFAM" id="SSF50621">
    <property type="entry name" value="Alanine racemase C-terminal domain-like"/>
    <property type="match status" value="1"/>
</dbReference>
<dbReference type="Proteomes" id="UP000221165">
    <property type="component" value="Unassembled WGS sequence"/>
</dbReference>
<gene>
    <name evidence="11" type="ORF">CSUI_006422</name>
</gene>
<dbReference type="AlphaFoldDB" id="A0A2C6K0L7"/>
<evidence type="ECO:0000256" key="1">
    <source>
        <dbReference type="ARBA" id="ARBA00001933"/>
    </source>
</evidence>
<dbReference type="OrthoDB" id="5034579at2759"/>
<dbReference type="Gene3D" id="3.20.20.10">
    <property type="entry name" value="Alanine racemase"/>
    <property type="match status" value="1"/>
</dbReference>
<dbReference type="InterPro" id="IPR000183">
    <property type="entry name" value="Orn/DAP/Arg_de-COase"/>
</dbReference>
<name>A0A2C6K0L7_9APIC</name>
<evidence type="ECO:0000256" key="8">
    <source>
        <dbReference type="SAM" id="Phobius"/>
    </source>
</evidence>
<dbReference type="InterPro" id="IPR009006">
    <property type="entry name" value="Ala_racemase/Decarboxylase_C"/>
</dbReference>
<evidence type="ECO:0000313" key="12">
    <source>
        <dbReference type="Proteomes" id="UP000221165"/>
    </source>
</evidence>
<dbReference type="EMBL" id="MIGC01003250">
    <property type="protein sequence ID" value="PHJ19741.1"/>
    <property type="molecule type" value="Genomic_DNA"/>
</dbReference>
<feature type="modified residue" description="N6-(pyridoxal phosphate)lysine" evidence="5">
    <location>
        <position position="335"/>
    </location>
</feature>
<feature type="domain" description="Orn/DAP/Arg decarboxylase 2 N-terminal" evidence="10">
    <location>
        <begin position="329"/>
        <end position="566"/>
    </location>
</feature>
<organism evidence="11 12">
    <name type="scientific">Cystoisospora suis</name>
    <dbReference type="NCBI Taxonomy" id="483139"/>
    <lineage>
        <taxon>Eukaryota</taxon>
        <taxon>Sar</taxon>
        <taxon>Alveolata</taxon>
        <taxon>Apicomplexa</taxon>
        <taxon>Conoidasida</taxon>
        <taxon>Coccidia</taxon>
        <taxon>Eucoccidiorida</taxon>
        <taxon>Eimeriorina</taxon>
        <taxon>Sarcocystidae</taxon>
        <taxon>Cystoisospora</taxon>
    </lineage>
</organism>
<keyword evidence="8" id="KW-1133">Transmembrane helix</keyword>
<evidence type="ECO:0000256" key="3">
    <source>
        <dbReference type="ARBA" id="ARBA00022898"/>
    </source>
</evidence>
<reference evidence="11 12" key="1">
    <citation type="journal article" date="2017" name="Int. J. Parasitol.">
        <title>The genome of the protozoan parasite Cystoisospora suis and a reverse vaccinology approach to identify vaccine candidates.</title>
        <authorList>
            <person name="Palmieri N."/>
            <person name="Shrestha A."/>
            <person name="Ruttkowski B."/>
            <person name="Beck T."/>
            <person name="Vogl C."/>
            <person name="Tomley F."/>
            <person name="Blake D.P."/>
            <person name="Joachim A."/>
        </authorList>
    </citation>
    <scope>NUCLEOTIDE SEQUENCE [LARGE SCALE GENOMIC DNA]</scope>
    <source>
        <strain evidence="11 12">Wien I</strain>
    </source>
</reference>
<dbReference type="Pfam" id="PF02784">
    <property type="entry name" value="Orn_Arg_deC_N"/>
    <property type="match status" value="1"/>
</dbReference>
<sequence length="870" mass="96635">MSLAPSTHSPHSSTSFSAKNRRSSSSCILPQQGHHYLPSSQYYSCTSLYNHVPQLRHHLTLDNSSSCKPLLPLPKATPVSYSSAFFSAASGHHHRHKDSVPNARQPVPGTEGNNTSVVTAYDHLQPSSSPFSFLDGIDFSFLSSRQEHKMDQPSSPSSSLSVTTILPVNTFVGEVFRKECSLHPTPFYLYDEARIRYNCRRLLSAFSWVGKAKRCLRETTAVGVTIEKDPSSTFGLASSASSSASPPLASAPIAGNLGEKPPSTSVIGPSAHPRTTTAWHEEQDQQEQKPICKENGFILVNRDDSDHDVHHEKKTQRTNGDDKTSTCFTNFFAVKATPTPAILQIVKEEGCGVDCSSLSELLLAEAVGFRGEDIFFTSNDTPAEDFLKAYELGAIINLDDESHLQFLRQTLGKRRLPSILCFRLNPSEESRRNTVQSNPLILGEPNESKFGMTHPQLFSCLTQARVWGVRRFGLHAMILSNSLSTEEVVETARLLFSVAVEVKKTLDIDIELINLGGGLGIPYRPDDKPLDLHEVSSQIHSLFNNMLATEGLGNTRVVMENGRFLTGDAAVLVTRVLHHKQTYKNFIAYAPHEIRVCAGVDACMAHLMRPGMYGSYHHITLVPGVSGREDSVLPSKAGRTPFDVSQDEEEIDVSKGESAKKSQLLFDVVGGLCENNDKFAVDRSFPVVPQIGDLLLIHDVGAHGHSMCFNYNGRLRCAEYLYRMRSGKEGGETLQIRRAETFDDLFATVTGLRHPGGLSLLLTLRMQHVNFLSSFLLGKCRCLLNVFHTYFLRLITRYRCLHSLFSIEDRIKIFITSSSPFLSLMLLSAPIIGGGAFLWYHVLRQHVQFPPHYFHRAFHSGFSCERIGRR</sequence>